<keyword evidence="1" id="KW-0732">Signal</keyword>
<dbReference type="PANTHER" id="PTHR31270">
    <property type="entry name" value="GLUTAMINYL-PEPTIDE CYCLOTRANSFERASE"/>
    <property type="match status" value="1"/>
</dbReference>
<dbReference type="Pfam" id="PF05096">
    <property type="entry name" value="Glu_cyclase_2"/>
    <property type="match status" value="1"/>
</dbReference>
<name>A0ABN1JTT3_9FLAO</name>
<dbReference type="PANTHER" id="PTHR31270:SF1">
    <property type="entry name" value="GLUTAMINYL-PEPTIDE CYCLOTRANSFERASE"/>
    <property type="match status" value="1"/>
</dbReference>
<reference evidence="2 3" key="1">
    <citation type="journal article" date="2019" name="Int. J. Syst. Evol. Microbiol.">
        <title>The Global Catalogue of Microorganisms (GCM) 10K type strain sequencing project: providing services to taxonomists for standard genome sequencing and annotation.</title>
        <authorList>
            <consortium name="The Broad Institute Genomics Platform"/>
            <consortium name="The Broad Institute Genome Sequencing Center for Infectious Disease"/>
            <person name="Wu L."/>
            <person name="Ma J."/>
        </authorList>
    </citation>
    <scope>NUCLEOTIDE SEQUENCE [LARGE SCALE GENOMIC DNA]</scope>
    <source>
        <strain evidence="2 3">JCM 15976</strain>
    </source>
</reference>
<dbReference type="SUPFAM" id="SSF63825">
    <property type="entry name" value="YWTD domain"/>
    <property type="match status" value="1"/>
</dbReference>
<evidence type="ECO:0000256" key="1">
    <source>
        <dbReference type="SAM" id="SignalP"/>
    </source>
</evidence>
<gene>
    <name evidence="2" type="ORF">GCM10009431_22950</name>
</gene>
<dbReference type="PROSITE" id="PS51257">
    <property type="entry name" value="PROKAR_LIPOPROTEIN"/>
    <property type="match status" value="1"/>
</dbReference>
<proteinExistence type="predicted"/>
<dbReference type="Gene3D" id="2.130.10.10">
    <property type="entry name" value="YVTN repeat-like/Quinoprotein amine dehydrogenase"/>
    <property type="match status" value="1"/>
</dbReference>
<organism evidence="2 3">
    <name type="scientific">Gaetbulibacter jejuensis</name>
    <dbReference type="NCBI Taxonomy" id="584607"/>
    <lineage>
        <taxon>Bacteria</taxon>
        <taxon>Pseudomonadati</taxon>
        <taxon>Bacteroidota</taxon>
        <taxon>Flavobacteriia</taxon>
        <taxon>Flavobacteriales</taxon>
        <taxon>Flavobacteriaceae</taxon>
        <taxon>Gaetbulibacter</taxon>
    </lineage>
</organism>
<sequence length="345" mass="39020">MNNSFKLLSITLLALSLFACGSSTETKKHNFSLQTNAKNNVITLGETLNLSIKNPKNETITAVSYKINDKQVSESFATNDLKLGVQTLTATISYDDTTADVSTKITVLNNTKPKIYTYKIVNTYPHDITSYTQGLEFYNGELYESTGQYRESKLRKVDYKTAEVLKNINLQSQYFGEGLTVLNDKIYQLTWRENTGFVYDVNSFEKLSSFTYGKSNEGWGLCNDGTRIFKSDGTENIWLLNPETLAEEETIQVYREKGKVVGLNELEWVNGKIYSNLYQFNGVAIINPKNGAMEAVIDFSPLHKLVTQHQGLDVLNGIAYNPDTNTLFVTGKRWDKLFEVEIIEQ</sequence>
<feature type="chain" id="PRO_5047001939" evidence="1">
    <location>
        <begin position="22"/>
        <end position="345"/>
    </location>
</feature>
<feature type="signal peptide" evidence="1">
    <location>
        <begin position="1"/>
        <end position="21"/>
    </location>
</feature>
<dbReference type="EMBL" id="BAAAGF010000003">
    <property type="protein sequence ID" value="GAA0746526.1"/>
    <property type="molecule type" value="Genomic_DNA"/>
</dbReference>
<evidence type="ECO:0000313" key="3">
    <source>
        <dbReference type="Proteomes" id="UP001500736"/>
    </source>
</evidence>
<protein>
    <submittedName>
        <fullName evidence="2">Glutaminyl-peptide cyclotransferase</fullName>
    </submittedName>
</protein>
<dbReference type="InterPro" id="IPR015943">
    <property type="entry name" value="WD40/YVTN_repeat-like_dom_sf"/>
</dbReference>
<dbReference type="Proteomes" id="UP001500736">
    <property type="component" value="Unassembled WGS sequence"/>
</dbReference>
<accession>A0ABN1JTT3</accession>
<dbReference type="InterPro" id="IPR007788">
    <property type="entry name" value="QCT"/>
</dbReference>
<dbReference type="RefSeq" id="WP_343798405.1">
    <property type="nucleotide sequence ID" value="NZ_BAAAGF010000003.1"/>
</dbReference>
<comment type="caution">
    <text evidence="2">The sequence shown here is derived from an EMBL/GenBank/DDBJ whole genome shotgun (WGS) entry which is preliminary data.</text>
</comment>
<evidence type="ECO:0000313" key="2">
    <source>
        <dbReference type="EMBL" id="GAA0746526.1"/>
    </source>
</evidence>
<keyword evidence="3" id="KW-1185">Reference proteome</keyword>